<reference evidence="2" key="1">
    <citation type="journal article" date="2019" name="Int. J. Syst. Evol. Microbiol.">
        <title>The Global Catalogue of Microorganisms (GCM) 10K type strain sequencing project: providing services to taxonomists for standard genome sequencing and annotation.</title>
        <authorList>
            <consortium name="The Broad Institute Genomics Platform"/>
            <consortium name="The Broad Institute Genome Sequencing Center for Infectious Disease"/>
            <person name="Wu L."/>
            <person name="Ma J."/>
        </authorList>
    </citation>
    <scope>NUCLEOTIDE SEQUENCE [LARGE SCALE GENOMIC DNA]</scope>
    <source>
        <strain evidence="2">CECT 7398</strain>
    </source>
</reference>
<evidence type="ECO:0000313" key="2">
    <source>
        <dbReference type="Proteomes" id="UP001238540"/>
    </source>
</evidence>
<organism evidence="1 2">
    <name type="scientific">Vibrio ostreicida</name>
    <dbReference type="NCBI Taxonomy" id="526588"/>
    <lineage>
        <taxon>Bacteria</taxon>
        <taxon>Pseudomonadati</taxon>
        <taxon>Pseudomonadota</taxon>
        <taxon>Gammaproteobacteria</taxon>
        <taxon>Vibrionales</taxon>
        <taxon>Vibrionaceae</taxon>
        <taxon>Vibrio</taxon>
    </lineage>
</organism>
<proteinExistence type="predicted"/>
<evidence type="ECO:0000313" key="1">
    <source>
        <dbReference type="EMBL" id="MDN3609787.1"/>
    </source>
</evidence>
<dbReference type="EMBL" id="JAUFQC010000001">
    <property type="protein sequence ID" value="MDN3609787.1"/>
    <property type="molecule type" value="Genomic_DNA"/>
</dbReference>
<sequence>MIVSHNELVSAVQKAFLGSGRLCGEADAIATMVADLQMAGLNGVAHFNKASQFLSQENDGGVTLISCSDERVVIELNNSIACHLPAILDFSVEQMVKNKSITVLLKQCHNRWLAYSELMKLAAKGIACRAQWVNGSSPKRVLYVLNRGCIAPDIFFSDKLNHTQQDDCSMIIELSAHDFDLFQSSRGYSIHIDAQQLHEAQKLSWQNGIVVEDDQWSQLKRSARHFLVETNEHSAKGAGELA</sequence>
<gene>
    <name evidence="1" type="ORF">QWZ16_08760</name>
</gene>
<comment type="caution">
    <text evidence="1">The sequence shown here is derived from an EMBL/GenBank/DDBJ whole genome shotgun (WGS) entry which is preliminary data.</text>
</comment>
<name>A0ABT8BUJ8_9VIBR</name>
<dbReference type="RefSeq" id="WP_170882888.1">
    <property type="nucleotide sequence ID" value="NZ_JABEYA020000007.1"/>
</dbReference>
<dbReference type="Proteomes" id="UP001238540">
    <property type="component" value="Unassembled WGS sequence"/>
</dbReference>
<dbReference type="InterPro" id="IPR022201">
    <property type="entry name" value="DUF3726"/>
</dbReference>
<accession>A0ABT8BUJ8</accession>
<keyword evidence="2" id="KW-1185">Reference proteome</keyword>
<dbReference type="Pfam" id="PF12525">
    <property type="entry name" value="DUF3726"/>
    <property type="match status" value="1"/>
</dbReference>
<protein>
    <submittedName>
        <fullName evidence="1">DUF3726 domain-containing protein</fullName>
    </submittedName>
</protein>